<sequence length="274" mass="32059">MLSETFSLLSQEAYLTRSSLLTGFTHLRKANIGDDTKGLFYSSFFQLSIGFERLMKLILVVDYMAKNDLKPMTDEELRNKYSHKIKNLYKGCMSLASDQGMSLDEFVTENEFDYEIVSFLHEFALSARYYNLSKLSNSQKSKDPLSEWWSILSIIMSSDVPYRKRKKIEEESVRICDAIGNNTFTMMRGLDQQLMTTLDTIVYPQFIEAASPYVVWRTFRVIKPLYSLIDRVVDEVHVIEQQKGHDYPLVPYLYEFFPFLLLDRGSVIRRKKWG</sequence>
<accession>A0A955LWK4</accession>
<dbReference type="AlphaFoldDB" id="A0A955LWK4"/>
<reference evidence="1" key="2">
    <citation type="journal article" date="2021" name="Microbiome">
        <title>Successional dynamics and alternative stable states in a saline activated sludge microbial community over 9 years.</title>
        <authorList>
            <person name="Wang Y."/>
            <person name="Ye J."/>
            <person name="Ju F."/>
            <person name="Liu L."/>
            <person name="Boyd J.A."/>
            <person name="Deng Y."/>
            <person name="Parks D.H."/>
            <person name="Jiang X."/>
            <person name="Yin X."/>
            <person name="Woodcroft B.J."/>
            <person name="Tyson G.W."/>
            <person name="Hugenholtz P."/>
            <person name="Polz M.F."/>
            <person name="Zhang T."/>
        </authorList>
    </citation>
    <scope>NUCLEOTIDE SEQUENCE</scope>
    <source>
        <strain evidence="1">HKST-UBA02</strain>
    </source>
</reference>
<name>A0A955LWK4_UNCKA</name>
<comment type="caution">
    <text evidence="1">The sequence shown here is derived from an EMBL/GenBank/DDBJ whole genome shotgun (WGS) entry which is preliminary data.</text>
</comment>
<evidence type="ECO:0000313" key="2">
    <source>
        <dbReference type="Proteomes" id="UP000699691"/>
    </source>
</evidence>
<gene>
    <name evidence="1" type="ORF">KC573_03385</name>
</gene>
<reference evidence="1" key="1">
    <citation type="submission" date="2020-04" db="EMBL/GenBank/DDBJ databases">
        <authorList>
            <person name="Zhang T."/>
        </authorList>
    </citation>
    <scope>NUCLEOTIDE SEQUENCE</scope>
    <source>
        <strain evidence="1">HKST-UBA02</strain>
    </source>
</reference>
<protein>
    <submittedName>
        <fullName evidence="1">Uncharacterized protein</fullName>
    </submittedName>
</protein>
<organism evidence="1 2">
    <name type="scientific">candidate division WWE3 bacterium</name>
    <dbReference type="NCBI Taxonomy" id="2053526"/>
    <lineage>
        <taxon>Bacteria</taxon>
        <taxon>Katanobacteria</taxon>
    </lineage>
</organism>
<dbReference type="Proteomes" id="UP000699691">
    <property type="component" value="Unassembled WGS sequence"/>
</dbReference>
<evidence type="ECO:0000313" key="1">
    <source>
        <dbReference type="EMBL" id="MCA9397848.1"/>
    </source>
</evidence>
<proteinExistence type="predicted"/>
<dbReference type="EMBL" id="JAGQKY010000166">
    <property type="protein sequence ID" value="MCA9397848.1"/>
    <property type="molecule type" value="Genomic_DNA"/>
</dbReference>